<dbReference type="HOGENOM" id="CLU_2635816_0_0_9"/>
<evidence type="ECO:0000313" key="2">
    <source>
        <dbReference type="Proteomes" id="UP000004828"/>
    </source>
</evidence>
<accession>C7G6S4</accession>
<comment type="caution">
    <text evidence="1">The sequence shown here is derived from an EMBL/GenBank/DDBJ whole genome shotgun (WGS) entry which is preliminary data.</text>
</comment>
<name>C7G6S4_9FIRM</name>
<protein>
    <submittedName>
        <fullName evidence="1">Uncharacterized protein</fullName>
    </submittedName>
</protein>
<evidence type="ECO:0000313" key="1">
    <source>
        <dbReference type="EMBL" id="EEV02475.1"/>
    </source>
</evidence>
<proteinExistence type="predicted"/>
<gene>
    <name evidence="1" type="ORF">ROSINTL182_05589</name>
</gene>
<dbReference type="AlphaFoldDB" id="C7G6S4"/>
<reference evidence="1 2" key="1">
    <citation type="submission" date="2009-08" db="EMBL/GenBank/DDBJ databases">
        <authorList>
            <person name="Weinstock G."/>
            <person name="Sodergren E."/>
            <person name="Clifton S."/>
            <person name="Fulton L."/>
            <person name="Fulton B."/>
            <person name="Courtney L."/>
            <person name="Fronick C."/>
            <person name="Harrison M."/>
            <person name="Strong C."/>
            <person name="Farmer C."/>
            <person name="Delahaunty K."/>
            <person name="Markovic C."/>
            <person name="Hall O."/>
            <person name="Minx P."/>
            <person name="Tomlinson C."/>
            <person name="Mitreva M."/>
            <person name="Nelson J."/>
            <person name="Hou S."/>
            <person name="Wollam A."/>
            <person name="Pepin K.H."/>
            <person name="Johnson M."/>
            <person name="Bhonagiri V."/>
            <person name="Nash W.E."/>
            <person name="Warren W."/>
            <person name="Chinwalla A."/>
            <person name="Mardis E.R."/>
            <person name="Wilson R.K."/>
        </authorList>
    </citation>
    <scope>NUCLEOTIDE SEQUENCE [LARGE SCALE GENOMIC DNA]</scope>
    <source>
        <strain evidence="1 2">L1-82</strain>
    </source>
</reference>
<dbReference type="Proteomes" id="UP000004828">
    <property type="component" value="Unassembled WGS sequence"/>
</dbReference>
<dbReference type="EMBL" id="ABYJ02000031">
    <property type="protein sequence ID" value="EEV02475.1"/>
    <property type="molecule type" value="Genomic_DNA"/>
</dbReference>
<sequence length="77" mass="8846">MIFPLLLHKRLEVYKTALFRLKSAIKNSLQRQRDTVKKILIKIPSAGRLTFTPYGTCCLRHICKSLSTGKPAQRYAL</sequence>
<organism evidence="1 2">
    <name type="scientific">Roseburia intestinalis L1-82</name>
    <dbReference type="NCBI Taxonomy" id="536231"/>
    <lineage>
        <taxon>Bacteria</taxon>
        <taxon>Bacillati</taxon>
        <taxon>Bacillota</taxon>
        <taxon>Clostridia</taxon>
        <taxon>Lachnospirales</taxon>
        <taxon>Lachnospiraceae</taxon>
        <taxon>Roseburia</taxon>
    </lineage>
</organism>